<dbReference type="Gene3D" id="1.10.10.10">
    <property type="entry name" value="Winged helix-like DNA-binding domain superfamily/Winged helix DNA-binding domain"/>
    <property type="match status" value="1"/>
</dbReference>
<protein>
    <recommendedName>
        <fullName evidence="3">Transposase Tc1-like domain-containing protein</fullName>
    </recommendedName>
</protein>
<comment type="caution">
    <text evidence="1">The sequence shown here is derived from an EMBL/GenBank/DDBJ whole genome shotgun (WGS) entry which is preliminary data.</text>
</comment>
<organism evidence="1 2">
    <name type="scientific">Araneus ventricosus</name>
    <name type="common">Orbweaver spider</name>
    <name type="synonym">Epeira ventricosa</name>
    <dbReference type="NCBI Taxonomy" id="182803"/>
    <lineage>
        <taxon>Eukaryota</taxon>
        <taxon>Metazoa</taxon>
        <taxon>Ecdysozoa</taxon>
        <taxon>Arthropoda</taxon>
        <taxon>Chelicerata</taxon>
        <taxon>Arachnida</taxon>
        <taxon>Araneae</taxon>
        <taxon>Araneomorphae</taxon>
        <taxon>Entelegynae</taxon>
        <taxon>Araneoidea</taxon>
        <taxon>Araneidae</taxon>
        <taxon>Araneus</taxon>
    </lineage>
</organism>
<proteinExistence type="predicted"/>
<evidence type="ECO:0000313" key="2">
    <source>
        <dbReference type="Proteomes" id="UP000499080"/>
    </source>
</evidence>
<accession>A0A4Y2KS72</accession>
<dbReference type="Proteomes" id="UP000499080">
    <property type="component" value="Unassembled WGS sequence"/>
</dbReference>
<reference evidence="1 2" key="1">
    <citation type="journal article" date="2019" name="Sci. Rep.">
        <title>Orb-weaving spider Araneus ventricosus genome elucidates the spidroin gene catalogue.</title>
        <authorList>
            <person name="Kono N."/>
            <person name="Nakamura H."/>
            <person name="Ohtoshi R."/>
            <person name="Moran D.A.P."/>
            <person name="Shinohara A."/>
            <person name="Yoshida Y."/>
            <person name="Fujiwara M."/>
            <person name="Mori M."/>
            <person name="Tomita M."/>
            <person name="Arakawa K."/>
        </authorList>
    </citation>
    <scope>NUCLEOTIDE SEQUENCE [LARGE SCALE GENOMIC DNA]</scope>
</reference>
<dbReference type="AlphaFoldDB" id="A0A4Y2KS72"/>
<sequence>MYNFKAIIEESVIRGGRKNVSQFNNGQIIVLYQGKKSFKKIAEITCFGLCTVQRIIKSWKGVNEPLSSSQNNCDQKMIVNNRDQKSLKRLVKYNRQKSNLEIENSFDKESKTIYTRTMRRELKGMKLKSCSAARKSLVNVTEPKKETAICKRIEVGPLSNNNKSCGQMIPYLLSSNMRIGLGLFYFKDCL</sequence>
<name>A0A4Y2KS72_ARAVE</name>
<keyword evidence="2" id="KW-1185">Reference proteome</keyword>
<evidence type="ECO:0008006" key="3">
    <source>
        <dbReference type="Google" id="ProtNLM"/>
    </source>
</evidence>
<dbReference type="EMBL" id="BGPR01004932">
    <property type="protein sequence ID" value="GBN05009.1"/>
    <property type="molecule type" value="Genomic_DNA"/>
</dbReference>
<evidence type="ECO:0000313" key="1">
    <source>
        <dbReference type="EMBL" id="GBN05009.1"/>
    </source>
</evidence>
<dbReference type="InterPro" id="IPR036388">
    <property type="entry name" value="WH-like_DNA-bd_sf"/>
</dbReference>
<gene>
    <name evidence="1" type="ORF">AVEN_63758_1</name>
</gene>